<reference evidence="1 2" key="1">
    <citation type="journal article" date="2015" name="Genome Biol. Evol.">
        <title>Comparative Genomics of a Bacterivorous Green Alga Reveals Evolutionary Causalities and Consequences of Phago-Mixotrophic Mode of Nutrition.</title>
        <authorList>
            <person name="Burns J.A."/>
            <person name="Paasch A."/>
            <person name="Narechania A."/>
            <person name="Kim E."/>
        </authorList>
    </citation>
    <scope>NUCLEOTIDE SEQUENCE [LARGE SCALE GENOMIC DNA]</scope>
    <source>
        <strain evidence="1 2">PLY_AMNH</strain>
    </source>
</reference>
<dbReference type="EMBL" id="LGRX02017396">
    <property type="protein sequence ID" value="KAK3260829.1"/>
    <property type="molecule type" value="Genomic_DNA"/>
</dbReference>
<dbReference type="Proteomes" id="UP001190700">
    <property type="component" value="Unassembled WGS sequence"/>
</dbReference>
<sequence>MYADVLGNGSCRLWVFANYFEGMAVWESKNGKRRHALTRVKFRRAVGAAFDANPAWQQHSPILRNCKRQRLGVNNFTATYKRYSHASEGYHEQK</sequence>
<keyword evidence="2" id="KW-1185">Reference proteome</keyword>
<comment type="caution">
    <text evidence="1">The sequence shown here is derived from an EMBL/GenBank/DDBJ whole genome shotgun (WGS) entry which is preliminary data.</text>
</comment>
<accession>A0AAE0FJC2</accession>
<evidence type="ECO:0000313" key="1">
    <source>
        <dbReference type="EMBL" id="KAK3260829.1"/>
    </source>
</evidence>
<proteinExistence type="predicted"/>
<gene>
    <name evidence="1" type="ORF">CYMTET_30235</name>
</gene>
<protein>
    <submittedName>
        <fullName evidence="1">Uncharacterized protein</fullName>
    </submittedName>
</protein>
<evidence type="ECO:0000313" key="2">
    <source>
        <dbReference type="Proteomes" id="UP001190700"/>
    </source>
</evidence>
<name>A0AAE0FJC2_9CHLO</name>
<organism evidence="1 2">
    <name type="scientific">Cymbomonas tetramitiformis</name>
    <dbReference type="NCBI Taxonomy" id="36881"/>
    <lineage>
        <taxon>Eukaryota</taxon>
        <taxon>Viridiplantae</taxon>
        <taxon>Chlorophyta</taxon>
        <taxon>Pyramimonadophyceae</taxon>
        <taxon>Pyramimonadales</taxon>
        <taxon>Pyramimonadaceae</taxon>
        <taxon>Cymbomonas</taxon>
    </lineage>
</organism>
<dbReference type="AlphaFoldDB" id="A0AAE0FJC2"/>